<evidence type="ECO:0000313" key="18">
    <source>
        <dbReference type="EMBL" id="CAL1706597.1"/>
    </source>
</evidence>
<evidence type="ECO:0000256" key="11">
    <source>
        <dbReference type="ARBA" id="ARBA00023180"/>
    </source>
</evidence>
<feature type="signal peptide" evidence="16">
    <location>
        <begin position="1"/>
        <end position="20"/>
    </location>
</feature>
<evidence type="ECO:0000256" key="5">
    <source>
        <dbReference type="ARBA" id="ARBA00022490"/>
    </source>
</evidence>
<dbReference type="PANTHER" id="PTHR11240:SF22">
    <property type="entry name" value="RIBONUCLEASE T2"/>
    <property type="match status" value="1"/>
</dbReference>
<comment type="similarity">
    <text evidence="3 15">Belongs to the RNase T2 family.</text>
</comment>
<evidence type="ECO:0000256" key="3">
    <source>
        <dbReference type="ARBA" id="ARBA00007469"/>
    </source>
</evidence>
<dbReference type="InterPro" id="IPR036430">
    <property type="entry name" value="RNase_T2-like_sf"/>
</dbReference>
<dbReference type="InterPro" id="IPR001568">
    <property type="entry name" value="RNase_T2-like"/>
</dbReference>
<keyword evidence="19" id="KW-1185">Reference proteome</keyword>
<evidence type="ECO:0000256" key="8">
    <source>
        <dbReference type="ARBA" id="ARBA00022729"/>
    </source>
</evidence>
<evidence type="ECO:0000256" key="7">
    <source>
        <dbReference type="ARBA" id="ARBA00022722"/>
    </source>
</evidence>
<reference evidence="19" key="1">
    <citation type="submission" date="2024-04" db="EMBL/GenBank/DDBJ databases">
        <authorList>
            <person name="Shaw F."/>
            <person name="Minotto A."/>
        </authorList>
    </citation>
    <scope>NUCLEOTIDE SEQUENCE [LARGE SCALE GENOMIC DNA]</scope>
</reference>
<evidence type="ECO:0000256" key="12">
    <source>
        <dbReference type="ARBA" id="ARBA00023239"/>
    </source>
</evidence>
<evidence type="ECO:0000256" key="15">
    <source>
        <dbReference type="RuleBase" id="RU004328"/>
    </source>
</evidence>
<dbReference type="InterPro" id="IPR057328">
    <property type="entry name" value="RNaseT2L_C"/>
</dbReference>
<dbReference type="EMBL" id="OZ037947">
    <property type="protein sequence ID" value="CAL1706597.1"/>
    <property type="molecule type" value="Genomic_DNA"/>
</dbReference>
<sequence>MFSSLLLSGFLIAVQPSTLGQRAEVDSILLDPSLLIPGRSKCNILNDINPFMPLSCHNTTVQKNLCCFNAPGGHFLQTQFWDYKSPVAFAGPNNSWTIHGLWPDHCDGTFDQFCAPDREVQNITQILQLHGEGEILDYMHTFWKDNTGNDESFWEHEFNKHATCISTLEPECIQNFNNRNDVVIFIKRVISLFQILPTFEFLKRKGIVPSSTQTYNFTDIMNTLKQATGKTPTINCNGRNKQFLNELWYHFETKGSVIDGIFTHADADSDSGCADTVFYWPKGLPTPTPITTSSAPTPTSTEDKGMIQVFTSAGANVGCILSKGTWSQQTCATFRPVAGSVPRSIKFTSSKGPCAVDATNGTLSCGSDITLASDFTNSTTSSGSLLAYNGSSSFSSDVVPTGIVQSPVFIGDVHSQTSLHYLKYRSQD</sequence>
<evidence type="ECO:0000259" key="17">
    <source>
        <dbReference type="Pfam" id="PF25488"/>
    </source>
</evidence>
<keyword evidence="8 16" id="KW-0732">Signal</keyword>
<dbReference type="InterPro" id="IPR033697">
    <property type="entry name" value="Ribonuclease_T2_eukaryotic"/>
</dbReference>
<dbReference type="InterPro" id="IPR018188">
    <property type="entry name" value="RNase_T2_His_AS_1"/>
</dbReference>
<keyword evidence="10" id="KW-1015">Disulfide bond</keyword>
<keyword evidence="12" id="KW-0456">Lyase</keyword>
<keyword evidence="6" id="KW-0926">Vacuole</keyword>
<keyword evidence="11" id="KW-0325">Glycoprotein</keyword>
<dbReference type="PROSITE" id="PS00530">
    <property type="entry name" value="RNASE_T2_1"/>
    <property type="match status" value="1"/>
</dbReference>
<feature type="chain" id="PRO_5045667638" description="Ribonuclease T2-like" evidence="16">
    <location>
        <begin position="21"/>
        <end position="428"/>
    </location>
</feature>
<dbReference type="Gene3D" id="3.90.730.10">
    <property type="entry name" value="Ribonuclease T2-like"/>
    <property type="match status" value="1"/>
</dbReference>
<protein>
    <recommendedName>
        <fullName evidence="14">Ribonuclease T2-like</fullName>
        <ecNumber evidence="4">4.6.1.19</ecNumber>
    </recommendedName>
</protein>
<dbReference type="PROSITE" id="PS00531">
    <property type="entry name" value="RNASE_T2_2"/>
    <property type="match status" value="1"/>
</dbReference>
<dbReference type="PANTHER" id="PTHR11240">
    <property type="entry name" value="RIBONUCLEASE T2"/>
    <property type="match status" value="1"/>
</dbReference>
<evidence type="ECO:0000256" key="13">
    <source>
        <dbReference type="ARBA" id="ARBA00025494"/>
    </source>
</evidence>
<evidence type="ECO:0000256" key="1">
    <source>
        <dbReference type="ARBA" id="ARBA00004410"/>
    </source>
</evidence>
<dbReference type="EC" id="4.6.1.19" evidence="4"/>
<comment type="subcellular location">
    <subcellularLocation>
        <location evidence="2">Cytoplasm</location>
    </subcellularLocation>
    <subcellularLocation>
        <location evidence="1">Vacuole lumen</location>
    </subcellularLocation>
</comment>
<evidence type="ECO:0000256" key="4">
    <source>
        <dbReference type="ARBA" id="ARBA00012571"/>
    </source>
</evidence>
<evidence type="ECO:0000256" key="2">
    <source>
        <dbReference type="ARBA" id="ARBA00004496"/>
    </source>
</evidence>
<evidence type="ECO:0000256" key="9">
    <source>
        <dbReference type="ARBA" id="ARBA00022801"/>
    </source>
</evidence>
<evidence type="ECO:0000256" key="6">
    <source>
        <dbReference type="ARBA" id="ARBA00022554"/>
    </source>
</evidence>
<dbReference type="Proteomes" id="UP001497453">
    <property type="component" value="Chromosome 4"/>
</dbReference>
<evidence type="ECO:0000256" key="10">
    <source>
        <dbReference type="ARBA" id="ARBA00023157"/>
    </source>
</evidence>
<keyword evidence="9" id="KW-0378">Hydrolase</keyword>
<dbReference type="Pfam" id="PF00445">
    <property type="entry name" value="Ribonuclease_T2"/>
    <property type="match status" value="1"/>
</dbReference>
<dbReference type="CDD" id="cd01061">
    <property type="entry name" value="RNase_T2_euk"/>
    <property type="match status" value="1"/>
</dbReference>
<proteinExistence type="inferred from homology"/>
<organism evidence="18 19">
    <name type="scientific">Somion occarium</name>
    <dbReference type="NCBI Taxonomy" id="3059160"/>
    <lineage>
        <taxon>Eukaryota</taxon>
        <taxon>Fungi</taxon>
        <taxon>Dikarya</taxon>
        <taxon>Basidiomycota</taxon>
        <taxon>Agaricomycotina</taxon>
        <taxon>Agaricomycetes</taxon>
        <taxon>Polyporales</taxon>
        <taxon>Cerrenaceae</taxon>
        <taxon>Somion</taxon>
    </lineage>
</organism>
<evidence type="ECO:0000313" key="19">
    <source>
        <dbReference type="Proteomes" id="UP001497453"/>
    </source>
</evidence>
<evidence type="ECO:0000256" key="16">
    <source>
        <dbReference type="SAM" id="SignalP"/>
    </source>
</evidence>
<dbReference type="SUPFAM" id="SSF55895">
    <property type="entry name" value="Ribonuclease Rh-like"/>
    <property type="match status" value="1"/>
</dbReference>
<keyword evidence="7" id="KW-0540">Nuclease</keyword>
<gene>
    <name evidence="18" type="ORF">GFSPODELE1_LOCUS5950</name>
</gene>
<feature type="domain" description="RNase T2-like C-terminal" evidence="17">
    <location>
        <begin position="300"/>
        <end position="419"/>
    </location>
</feature>
<dbReference type="InterPro" id="IPR033130">
    <property type="entry name" value="RNase_T2_His_AS_2"/>
</dbReference>
<evidence type="ECO:0000256" key="14">
    <source>
        <dbReference type="ARBA" id="ARBA00071169"/>
    </source>
</evidence>
<dbReference type="Pfam" id="PF25488">
    <property type="entry name" value="RNaseT2L_C"/>
    <property type="match status" value="1"/>
</dbReference>
<accession>A0ABP1DHG6</accession>
<name>A0ABP1DHG6_9APHY</name>
<keyword evidence="5" id="KW-0963">Cytoplasm</keyword>
<comment type="function">
    <text evidence="13">Rnase which modulates cell survival under stress conditions. Released from the vacuole to the cytoplasm during stress to promote tRNA and rRNA cleavage and to activate separately a downstream pathway that promotes cell death. Involved in cell size, vacuolar morphology and growth at high temperatures and high salt concentration.</text>
</comment>